<dbReference type="EMBL" id="WTZA01000002">
    <property type="protein sequence ID" value="MXO76068.1"/>
    <property type="molecule type" value="Genomic_DNA"/>
</dbReference>
<name>A0A6I4THZ3_9SPHN</name>
<dbReference type="Proteomes" id="UP000439522">
    <property type="component" value="Unassembled WGS sequence"/>
</dbReference>
<dbReference type="SUPFAM" id="SSF49777">
    <property type="entry name" value="PEBP-like"/>
    <property type="match status" value="1"/>
</dbReference>
<proteinExistence type="predicted"/>
<dbReference type="PANTHER" id="PTHR30289:SF1">
    <property type="entry name" value="PEBP (PHOSPHATIDYLETHANOLAMINE-BINDING PROTEIN) FAMILY PROTEIN"/>
    <property type="match status" value="1"/>
</dbReference>
<keyword evidence="2" id="KW-1185">Reference proteome</keyword>
<dbReference type="InterPro" id="IPR008914">
    <property type="entry name" value="PEBP"/>
</dbReference>
<accession>A0A6I4THZ3</accession>
<sequence length="187" mass="19691">MLEHVPAFLGRLLKNVRAGHGKLTVAKIGGPDTMNAGGFTLTSPAFEDGEELDPMFTADEEDACAPPLAWTAPPSGTRALVLIVEDPDAPGPEPLVHLLGWGFDVGPGDLFEGDDPPFVGLNSHQQAGWLPPDPPSGHGSHDYVFQMFALDRPVDLPPGKGRDALIEAMQGHVLAAAVLTGTYAREG</sequence>
<dbReference type="PANTHER" id="PTHR30289">
    <property type="entry name" value="UNCHARACTERIZED PROTEIN YBCL-RELATED"/>
    <property type="match status" value="1"/>
</dbReference>
<organism evidence="1 2">
    <name type="scientific">Tsuneonella aeria</name>
    <dbReference type="NCBI Taxonomy" id="1837929"/>
    <lineage>
        <taxon>Bacteria</taxon>
        <taxon>Pseudomonadati</taxon>
        <taxon>Pseudomonadota</taxon>
        <taxon>Alphaproteobacteria</taxon>
        <taxon>Sphingomonadales</taxon>
        <taxon>Erythrobacteraceae</taxon>
        <taxon>Tsuneonella</taxon>
    </lineage>
</organism>
<gene>
    <name evidence="1" type="ORF">GRI40_12665</name>
</gene>
<dbReference type="InterPro" id="IPR036610">
    <property type="entry name" value="PEBP-like_sf"/>
</dbReference>
<dbReference type="AlphaFoldDB" id="A0A6I4THZ3"/>
<dbReference type="CDD" id="cd00865">
    <property type="entry name" value="PEBP_bact_arch"/>
    <property type="match status" value="1"/>
</dbReference>
<dbReference type="Pfam" id="PF01161">
    <property type="entry name" value="PBP"/>
    <property type="match status" value="1"/>
</dbReference>
<dbReference type="Gene3D" id="3.90.280.10">
    <property type="entry name" value="PEBP-like"/>
    <property type="match status" value="1"/>
</dbReference>
<reference evidence="1 2" key="1">
    <citation type="submission" date="2019-12" db="EMBL/GenBank/DDBJ databases">
        <title>Genomic-based taxomic classification of the family Erythrobacteraceae.</title>
        <authorList>
            <person name="Xu L."/>
        </authorList>
    </citation>
    <scope>NUCLEOTIDE SEQUENCE [LARGE SCALE GENOMIC DNA]</scope>
    <source>
        <strain evidence="1 2">100921-2</strain>
    </source>
</reference>
<comment type="caution">
    <text evidence="1">The sequence shown here is derived from an EMBL/GenBank/DDBJ whole genome shotgun (WGS) entry which is preliminary data.</text>
</comment>
<protein>
    <submittedName>
        <fullName evidence="1">YbhB/YbcL family Raf kinase inhibitor-like protein</fullName>
    </submittedName>
</protein>
<dbReference type="OrthoDB" id="9797506at2"/>
<dbReference type="InterPro" id="IPR005247">
    <property type="entry name" value="YbhB_YbcL/LppC-like"/>
</dbReference>
<evidence type="ECO:0000313" key="2">
    <source>
        <dbReference type="Proteomes" id="UP000439522"/>
    </source>
</evidence>
<evidence type="ECO:0000313" key="1">
    <source>
        <dbReference type="EMBL" id="MXO76068.1"/>
    </source>
</evidence>
<dbReference type="RefSeq" id="WP_160611893.1">
    <property type="nucleotide sequence ID" value="NZ_WTZA01000002.1"/>
</dbReference>